<evidence type="ECO:0000313" key="1">
    <source>
        <dbReference type="EMBL" id="KAK1467880.1"/>
    </source>
</evidence>
<proteinExistence type="predicted"/>
<dbReference type="AlphaFoldDB" id="A0AAI9UZS2"/>
<dbReference type="EMBL" id="MPDP01000255">
    <property type="protein sequence ID" value="KAK1467880.1"/>
    <property type="molecule type" value="Genomic_DNA"/>
</dbReference>
<dbReference type="Proteomes" id="UP001239213">
    <property type="component" value="Unassembled WGS sequence"/>
</dbReference>
<protein>
    <submittedName>
        <fullName evidence="1">Uncharacterized protein</fullName>
    </submittedName>
</protein>
<accession>A0AAI9UZS2</accession>
<reference evidence="1" key="1">
    <citation type="submission" date="2016-11" db="EMBL/GenBank/DDBJ databases">
        <title>The genome sequence of Colletotrichum cuscutae.</title>
        <authorList>
            <person name="Baroncelli R."/>
        </authorList>
    </citation>
    <scope>NUCLEOTIDE SEQUENCE</scope>
    <source>
        <strain evidence="1">IMI 304802</strain>
    </source>
</reference>
<evidence type="ECO:0000313" key="2">
    <source>
        <dbReference type="Proteomes" id="UP001239213"/>
    </source>
</evidence>
<name>A0AAI9UZS2_9PEZI</name>
<keyword evidence="2" id="KW-1185">Reference proteome</keyword>
<comment type="caution">
    <text evidence="1">The sequence shown here is derived from an EMBL/GenBank/DDBJ whole genome shotgun (WGS) entry which is preliminary data.</text>
</comment>
<gene>
    <name evidence="1" type="ORF">CCUS01_06837</name>
</gene>
<organism evidence="1 2">
    <name type="scientific">Colletotrichum cuscutae</name>
    <dbReference type="NCBI Taxonomy" id="1209917"/>
    <lineage>
        <taxon>Eukaryota</taxon>
        <taxon>Fungi</taxon>
        <taxon>Dikarya</taxon>
        <taxon>Ascomycota</taxon>
        <taxon>Pezizomycotina</taxon>
        <taxon>Sordariomycetes</taxon>
        <taxon>Hypocreomycetidae</taxon>
        <taxon>Glomerellales</taxon>
        <taxon>Glomerellaceae</taxon>
        <taxon>Colletotrichum</taxon>
        <taxon>Colletotrichum acutatum species complex</taxon>
    </lineage>
</organism>
<sequence>MIPERERVLVVQRLHLASCASWTRWLSDRCRLASSKWLLHYFQCNRTPAKCENRKLRLRETMCQPTAGHLSGDDALMTPHRNPNQCLFTGLSSCMASSSNIKSPTAPHFSITTAVSVRICKYSLLPPQGFAAVPDPR</sequence>